<protein>
    <submittedName>
        <fullName evidence="2">Uncharacterized protein</fullName>
    </submittedName>
</protein>
<name>A0ABR4C9X3_9HELO</name>
<sequence>MRPIKPIPYLYQCSAASRKITRYPDNLGTPNTHTYTSYDSFHPHPHLQNPVPLLLAHNIAITIAMFREYNILSSQPALSQVPASFAPKVTRRRPCTPQERSNEIDQYHNKKSVRPFGSRRLI</sequence>
<gene>
    <name evidence="2" type="ORF">VTL71DRAFT_2373</name>
</gene>
<evidence type="ECO:0000313" key="3">
    <source>
        <dbReference type="Proteomes" id="UP001595075"/>
    </source>
</evidence>
<evidence type="ECO:0000256" key="1">
    <source>
        <dbReference type="SAM" id="MobiDB-lite"/>
    </source>
</evidence>
<comment type="caution">
    <text evidence="2">The sequence shown here is derived from an EMBL/GenBank/DDBJ whole genome shotgun (WGS) entry which is preliminary data.</text>
</comment>
<dbReference type="Proteomes" id="UP001595075">
    <property type="component" value="Unassembled WGS sequence"/>
</dbReference>
<feature type="region of interest" description="Disordered" evidence="1">
    <location>
        <begin position="85"/>
        <end position="122"/>
    </location>
</feature>
<dbReference type="EMBL" id="JAZHXI010000011">
    <property type="protein sequence ID" value="KAL2066302.1"/>
    <property type="molecule type" value="Genomic_DNA"/>
</dbReference>
<proteinExistence type="predicted"/>
<accession>A0ABR4C9X3</accession>
<reference evidence="2 3" key="1">
    <citation type="journal article" date="2024" name="Commun. Biol.">
        <title>Comparative genomic analysis of thermophilic fungi reveals convergent evolutionary adaptations and gene losses.</title>
        <authorList>
            <person name="Steindorff A.S."/>
            <person name="Aguilar-Pontes M.V."/>
            <person name="Robinson A.J."/>
            <person name="Andreopoulos B."/>
            <person name="LaButti K."/>
            <person name="Kuo A."/>
            <person name="Mondo S."/>
            <person name="Riley R."/>
            <person name="Otillar R."/>
            <person name="Haridas S."/>
            <person name="Lipzen A."/>
            <person name="Grimwood J."/>
            <person name="Schmutz J."/>
            <person name="Clum A."/>
            <person name="Reid I.D."/>
            <person name="Moisan M.C."/>
            <person name="Butler G."/>
            <person name="Nguyen T.T.M."/>
            <person name="Dewar K."/>
            <person name="Conant G."/>
            <person name="Drula E."/>
            <person name="Henrissat B."/>
            <person name="Hansel C."/>
            <person name="Singer S."/>
            <person name="Hutchinson M.I."/>
            <person name="de Vries R.P."/>
            <person name="Natvig D.O."/>
            <person name="Powell A.J."/>
            <person name="Tsang A."/>
            <person name="Grigoriev I.V."/>
        </authorList>
    </citation>
    <scope>NUCLEOTIDE SEQUENCE [LARGE SCALE GENOMIC DNA]</scope>
    <source>
        <strain evidence="2 3">CBS 494.80</strain>
    </source>
</reference>
<organism evidence="2 3">
    <name type="scientific">Oculimacula yallundae</name>
    <dbReference type="NCBI Taxonomy" id="86028"/>
    <lineage>
        <taxon>Eukaryota</taxon>
        <taxon>Fungi</taxon>
        <taxon>Dikarya</taxon>
        <taxon>Ascomycota</taxon>
        <taxon>Pezizomycotina</taxon>
        <taxon>Leotiomycetes</taxon>
        <taxon>Helotiales</taxon>
        <taxon>Ploettnerulaceae</taxon>
        <taxon>Oculimacula</taxon>
    </lineage>
</organism>
<evidence type="ECO:0000313" key="2">
    <source>
        <dbReference type="EMBL" id="KAL2066302.1"/>
    </source>
</evidence>
<keyword evidence="3" id="KW-1185">Reference proteome</keyword>